<dbReference type="EMBL" id="CP009920">
    <property type="protein sequence ID" value="AJI24762.1"/>
    <property type="molecule type" value="Genomic_DNA"/>
</dbReference>
<gene>
    <name evidence="1" type="ORF">BG04_4181</name>
</gene>
<dbReference type="RefSeq" id="WP_013082749.1">
    <property type="nucleotide sequence ID" value="NZ_BCVB01000005.1"/>
</dbReference>
<dbReference type="AlphaFoldDB" id="A0A0B6AUB7"/>
<organism evidence="1 2">
    <name type="scientific">Priestia megaterium (strain ATCC 14581 / DSM 32 / CCUG 1817 / JCM 2506 / NBRC 15308 / NCIMB 9376 / NCTC 10342 / NRRL B-14308 / VKM B-512 / Ford 19)</name>
    <name type="common">Bacillus megaterium</name>
    <dbReference type="NCBI Taxonomy" id="1348623"/>
    <lineage>
        <taxon>Bacteria</taxon>
        <taxon>Bacillati</taxon>
        <taxon>Bacillota</taxon>
        <taxon>Bacilli</taxon>
        <taxon>Bacillales</taxon>
        <taxon>Bacillaceae</taxon>
        <taxon>Priestia</taxon>
    </lineage>
</organism>
<dbReference type="GeneID" id="93642197"/>
<accession>A0A0B6AUB7</accession>
<evidence type="ECO:0000313" key="2">
    <source>
        <dbReference type="Proteomes" id="UP000031829"/>
    </source>
</evidence>
<protein>
    <submittedName>
        <fullName evidence="1">Uncharacterized protein</fullName>
    </submittedName>
</protein>
<reference evidence="1 2" key="1">
    <citation type="journal article" date="2015" name="Genome Announc.">
        <title>Complete genome sequences for 35 biothreat assay-relevant bacillus species.</title>
        <authorList>
            <person name="Johnson S.L."/>
            <person name="Daligault H.E."/>
            <person name="Davenport K.W."/>
            <person name="Jaissle J."/>
            <person name="Frey K.G."/>
            <person name="Ladner J.T."/>
            <person name="Broomall S.M."/>
            <person name="Bishop-Lilly K.A."/>
            <person name="Bruce D.C."/>
            <person name="Gibbons H.S."/>
            <person name="Coyne S.R."/>
            <person name="Lo C.C."/>
            <person name="Meincke L."/>
            <person name="Munk A.C."/>
            <person name="Koroleva G.I."/>
            <person name="Rosenzweig C.N."/>
            <person name="Palacios G.F."/>
            <person name="Redden C.L."/>
            <person name="Minogue T.D."/>
            <person name="Chain P.S."/>
        </authorList>
    </citation>
    <scope>NUCLEOTIDE SEQUENCE [LARGE SCALE GENOMIC DNA]</scope>
    <source>
        <strain evidence="2">ATCC 14581 / DSM 32 / JCM 2506 / NBRC 15308 / NCIMB 9376 / NCTC 10342 / NRRL B-14308 / VKM B-512</strain>
    </source>
</reference>
<name>A0A0B6AUB7_PRIM2</name>
<dbReference type="KEGG" id="bmeg:BG04_4181"/>
<proteinExistence type="predicted"/>
<dbReference type="HOGENOM" id="CLU_2316294_0_0_9"/>
<evidence type="ECO:0000313" key="1">
    <source>
        <dbReference type="EMBL" id="AJI24762.1"/>
    </source>
</evidence>
<dbReference type="Proteomes" id="UP000031829">
    <property type="component" value="Chromosome"/>
</dbReference>
<sequence length="98" mass="11496">MDKRIETLKEKLPDNHKEVAVLTSHIFDALDKLTTEHRRYVDISAAAKIKPNPDEEKAFFDTIYQVKTLIMSELEKTVEDIEHKGDKNWHKNYKDGIE</sequence>